<dbReference type="Gene3D" id="3.60.10.10">
    <property type="entry name" value="Endonuclease/exonuclease/phosphatase"/>
    <property type="match status" value="1"/>
</dbReference>
<evidence type="ECO:0000313" key="2">
    <source>
        <dbReference type="EMBL" id="CAH2093902.1"/>
    </source>
</evidence>
<keyword evidence="3" id="KW-1185">Reference proteome</keyword>
<dbReference type="Pfam" id="PF14529">
    <property type="entry name" value="Exo_endo_phos_2"/>
    <property type="match status" value="1"/>
</dbReference>
<proteinExistence type="predicted"/>
<feature type="domain" description="Endonuclease/exonuclease/phosphatase" evidence="1">
    <location>
        <begin position="159"/>
        <end position="276"/>
    </location>
</feature>
<organism evidence="2 3">
    <name type="scientific">Euphydryas editha</name>
    <name type="common">Edith's checkerspot</name>
    <dbReference type="NCBI Taxonomy" id="104508"/>
    <lineage>
        <taxon>Eukaryota</taxon>
        <taxon>Metazoa</taxon>
        <taxon>Ecdysozoa</taxon>
        <taxon>Arthropoda</taxon>
        <taxon>Hexapoda</taxon>
        <taxon>Insecta</taxon>
        <taxon>Pterygota</taxon>
        <taxon>Neoptera</taxon>
        <taxon>Endopterygota</taxon>
        <taxon>Lepidoptera</taxon>
        <taxon>Glossata</taxon>
        <taxon>Ditrysia</taxon>
        <taxon>Papilionoidea</taxon>
        <taxon>Nymphalidae</taxon>
        <taxon>Nymphalinae</taxon>
        <taxon>Euphydryas</taxon>
    </lineage>
</organism>
<dbReference type="EMBL" id="CAKOGL010000013">
    <property type="protein sequence ID" value="CAH2093902.1"/>
    <property type="molecule type" value="Genomic_DNA"/>
</dbReference>
<dbReference type="SUPFAM" id="SSF56219">
    <property type="entry name" value="DNase I-like"/>
    <property type="match status" value="1"/>
</dbReference>
<accession>A0AAU9U723</accession>
<reference evidence="2" key="1">
    <citation type="submission" date="2022-03" db="EMBL/GenBank/DDBJ databases">
        <authorList>
            <person name="Tunstrom K."/>
        </authorList>
    </citation>
    <scope>NUCLEOTIDE SEQUENCE</scope>
</reference>
<comment type="caution">
    <text evidence="2">The sequence shown here is derived from an EMBL/GenBank/DDBJ whole genome shotgun (WGS) entry which is preliminary data.</text>
</comment>
<dbReference type="InterPro" id="IPR036691">
    <property type="entry name" value="Endo/exonu/phosph_ase_sf"/>
</dbReference>
<dbReference type="Proteomes" id="UP001153954">
    <property type="component" value="Unassembled WGS sequence"/>
</dbReference>
<sequence length="362" mass="40545">MAYGSRSPLRKRHSTAPWSSKTYCLRARRVKQSAPRGSATWTSGTQERVCNPKMASPSPNCSVLQINLHHSITATAQLRKWLEVHPTALALIQDPWIRQGRICGFSNTGGKLIHCTGPEIPRTCIYISNNLLVQPLTEFCSRDLCAISLLDTTTHQPKIVVASAYMPDGDMPPPPEELTRLVSHCEGTKMELLVATDCNAHHPLWGMQSENDRGRHLVEYLFTTNLNILNVGTEPTFVTKRSKTIIDITLATDGVCNIISNWHVSKEASCSDHRWILFNLEVNTSSPTPRRKPRKTNPALYKTLMESCLTKESVPEKIMGVENIEKQVTRVYDVIKTCYHTACPLTIPPRASQRRNHGGDLN</sequence>
<dbReference type="PANTHER" id="PTHR33273">
    <property type="entry name" value="DOMAIN-CONTAINING PROTEIN, PUTATIVE-RELATED"/>
    <property type="match status" value="1"/>
</dbReference>
<dbReference type="InterPro" id="IPR005135">
    <property type="entry name" value="Endo/exonuclease/phosphatase"/>
</dbReference>
<dbReference type="GO" id="GO:0003824">
    <property type="term" value="F:catalytic activity"/>
    <property type="evidence" value="ECO:0007669"/>
    <property type="project" value="InterPro"/>
</dbReference>
<evidence type="ECO:0000313" key="3">
    <source>
        <dbReference type="Proteomes" id="UP001153954"/>
    </source>
</evidence>
<dbReference type="PANTHER" id="PTHR33273:SF4">
    <property type="entry name" value="ENDONUCLEASE_EXONUCLEASE_PHOSPHATASE DOMAIN-CONTAINING PROTEIN"/>
    <property type="match status" value="1"/>
</dbReference>
<gene>
    <name evidence="2" type="ORF">EEDITHA_LOCUS9517</name>
</gene>
<protein>
    <recommendedName>
        <fullName evidence="1">Endonuclease/exonuclease/phosphatase domain-containing protein</fullName>
    </recommendedName>
</protein>
<dbReference type="AlphaFoldDB" id="A0AAU9U723"/>
<evidence type="ECO:0000259" key="1">
    <source>
        <dbReference type="Pfam" id="PF14529"/>
    </source>
</evidence>
<name>A0AAU9U723_EUPED</name>